<accession>A0AAD6VNK9</accession>
<reference evidence="1" key="1">
    <citation type="submission" date="2023-03" db="EMBL/GenBank/DDBJ databases">
        <title>Massive genome expansion in bonnet fungi (Mycena s.s.) driven by repeated elements and novel gene families across ecological guilds.</title>
        <authorList>
            <consortium name="Lawrence Berkeley National Laboratory"/>
            <person name="Harder C.B."/>
            <person name="Miyauchi S."/>
            <person name="Viragh M."/>
            <person name="Kuo A."/>
            <person name="Thoen E."/>
            <person name="Andreopoulos B."/>
            <person name="Lu D."/>
            <person name="Skrede I."/>
            <person name="Drula E."/>
            <person name="Henrissat B."/>
            <person name="Morin E."/>
            <person name="Kohler A."/>
            <person name="Barry K."/>
            <person name="LaButti K."/>
            <person name="Morin E."/>
            <person name="Salamov A."/>
            <person name="Lipzen A."/>
            <person name="Mereny Z."/>
            <person name="Hegedus B."/>
            <person name="Baldrian P."/>
            <person name="Stursova M."/>
            <person name="Weitz H."/>
            <person name="Taylor A."/>
            <person name="Grigoriev I.V."/>
            <person name="Nagy L.G."/>
            <person name="Martin F."/>
            <person name="Kauserud H."/>
        </authorList>
    </citation>
    <scope>NUCLEOTIDE SEQUENCE</scope>
    <source>
        <strain evidence="1">9144</strain>
    </source>
</reference>
<name>A0AAD6VNK9_9AGAR</name>
<comment type="caution">
    <text evidence="1">The sequence shown here is derived from an EMBL/GenBank/DDBJ whole genome shotgun (WGS) entry which is preliminary data.</text>
</comment>
<sequence>MDILEVHYICRRPGGSQLTSAPHGLEKQNKYMRKNPVRLGAGQKLLQTSWWCGSHLPRMSSRFQSTLFLAAIYADADSRHPLARVHYVLDNIPFKLVHDAHLPSYYWSMIQ</sequence>
<dbReference type="Proteomes" id="UP001219525">
    <property type="component" value="Unassembled WGS sequence"/>
</dbReference>
<proteinExistence type="predicted"/>
<protein>
    <submittedName>
        <fullName evidence="1">Uncharacterized protein</fullName>
    </submittedName>
</protein>
<gene>
    <name evidence="1" type="ORF">GGX14DRAFT_391906</name>
</gene>
<evidence type="ECO:0000313" key="1">
    <source>
        <dbReference type="EMBL" id="KAJ7215479.1"/>
    </source>
</evidence>
<keyword evidence="2" id="KW-1185">Reference proteome</keyword>
<organism evidence="1 2">
    <name type="scientific">Mycena pura</name>
    <dbReference type="NCBI Taxonomy" id="153505"/>
    <lineage>
        <taxon>Eukaryota</taxon>
        <taxon>Fungi</taxon>
        <taxon>Dikarya</taxon>
        <taxon>Basidiomycota</taxon>
        <taxon>Agaricomycotina</taxon>
        <taxon>Agaricomycetes</taxon>
        <taxon>Agaricomycetidae</taxon>
        <taxon>Agaricales</taxon>
        <taxon>Marasmiineae</taxon>
        <taxon>Mycenaceae</taxon>
        <taxon>Mycena</taxon>
    </lineage>
</organism>
<dbReference type="AlphaFoldDB" id="A0AAD6VNK9"/>
<dbReference type="EMBL" id="JARJCW010000017">
    <property type="protein sequence ID" value="KAJ7215479.1"/>
    <property type="molecule type" value="Genomic_DNA"/>
</dbReference>
<evidence type="ECO:0000313" key="2">
    <source>
        <dbReference type="Proteomes" id="UP001219525"/>
    </source>
</evidence>